<keyword evidence="10" id="KW-0969">Cilium</keyword>
<dbReference type="Gene3D" id="6.10.140.1060">
    <property type="match status" value="1"/>
</dbReference>
<dbReference type="FunFam" id="3.40.50.300:FF:000063">
    <property type="entry name" value="dynein heavy chain 6, axonemal"/>
    <property type="match status" value="1"/>
</dbReference>
<evidence type="ECO:0000256" key="16">
    <source>
        <dbReference type="ARBA" id="ARBA00077719"/>
    </source>
</evidence>
<dbReference type="Pfam" id="PF18199">
    <property type="entry name" value="Dynein_C"/>
    <property type="match status" value="1"/>
</dbReference>
<dbReference type="InterPro" id="IPR013602">
    <property type="entry name" value="Dynein_heavy_linker"/>
</dbReference>
<feature type="domain" description="AAA+ ATPase" evidence="18">
    <location>
        <begin position="1934"/>
        <end position="2070"/>
    </location>
</feature>
<evidence type="ECO:0000256" key="9">
    <source>
        <dbReference type="ARBA" id="ARBA00023054"/>
    </source>
</evidence>
<feature type="coiled-coil region" evidence="17">
    <location>
        <begin position="3379"/>
        <end position="3427"/>
    </location>
</feature>
<dbReference type="Gene3D" id="1.20.920.20">
    <property type="match status" value="1"/>
</dbReference>
<evidence type="ECO:0000256" key="12">
    <source>
        <dbReference type="ARBA" id="ARBA00023212"/>
    </source>
</evidence>
<comment type="similarity">
    <text evidence="2">Belongs to the dynein heavy chain family.</text>
</comment>
<dbReference type="PANTHER" id="PTHR22878:SF69">
    <property type="entry name" value="DYNEIN HEAVY CHAIN"/>
    <property type="match status" value="1"/>
</dbReference>
<reference evidence="19" key="1">
    <citation type="submission" date="2022-10" db="EMBL/GenBank/DDBJ databases">
        <authorList>
            <person name="Chen Y."/>
            <person name="Dougan E. K."/>
            <person name="Chan C."/>
            <person name="Rhodes N."/>
            <person name="Thang M."/>
        </authorList>
    </citation>
    <scope>NUCLEOTIDE SEQUENCE</scope>
</reference>
<dbReference type="FunFam" id="3.40.50.300:FF:000153">
    <property type="entry name" value="Dynein axonemal heavy chain 1"/>
    <property type="match status" value="1"/>
</dbReference>
<dbReference type="Gene3D" id="1.10.8.1220">
    <property type="match status" value="1"/>
</dbReference>
<dbReference type="InterPro" id="IPR027417">
    <property type="entry name" value="P-loop_NTPase"/>
</dbReference>
<evidence type="ECO:0000256" key="14">
    <source>
        <dbReference type="ARBA" id="ARBA00054075"/>
    </source>
</evidence>
<dbReference type="OrthoDB" id="424310at2759"/>
<dbReference type="FunFam" id="1.10.8.710:FF:000001">
    <property type="entry name" value="Dynein axonemal heavy chain 2"/>
    <property type="match status" value="1"/>
</dbReference>
<evidence type="ECO:0000256" key="8">
    <source>
        <dbReference type="ARBA" id="ARBA00023017"/>
    </source>
</evidence>
<keyword evidence="6" id="KW-0547">Nucleotide-binding</keyword>
<evidence type="ECO:0000256" key="2">
    <source>
        <dbReference type="ARBA" id="ARBA00008887"/>
    </source>
</evidence>
<dbReference type="InterPro" id="IPR043160">
    <property type="entry name" value="Dynein_C_barrel"/>
</dbReference>
<keyword evidence="3" id="KW-0963">Cytoplasm</keyword>
<dbReference type="EMBL" id="CAMXCT020001095">
    <property type="protein sequence ID" value="CAL1139965.1"/>
    <property type="molecule type" value="Genomic_DNA"/>
</dbReference>
<dbReference type="GO" id="GO:0005524">
    <property type="term" value="F:ATP binding"/>
    <property type="evidence" value="ECO:0007669"/>
    <property type="project" value="UniProtKB-KW"/>
</dbReference>
<dbReference type="GO" id="GO:0005874">
    <property type="term" value="C:microtubule"/>
    <property type="evidence" value="ECO:0007669"/>
    <property type="project" value="UniProtKB-KW"/>
</dbReference>
<dbReference type="Pfam" id="PF12774">
    <property type="entry name" value="AAA_6"/>
    <property type="match status" value="1"/>
</dbReference>
<dbReference type="Gene3D" id="1.10.8.710">
    <property type="match status" value="1"/>
</dbReference>
<dbReference type="InterPro" id="IPR043157">
    <property type="entry name" value="Dynein_AAA1S"/>
</dbReference>
<evidence type="ECO:0000313" key="20">
    <source>
        <dbReference type="EMBL" id="CAL1139965.1"/>
    </source>
</evidence>
<sequence length="4609" mass="522984">MLILKVAALLLDLRSWEEGMTLRVAVGSGGAKAALPDPEAGEGAAKGVEARTLWTLNRLMVLLGVRAEKADKFLSGFTTEETSARAIARFMDDPECPACYFAPTSESVSCTIDLPSAQQMRKKVVAMHRSSPEVQISKENLAESVILMEMTKNVMDLLNMYCQSVYLSTLTNPANQAGWSDLIAKDLMDKYHVFLASLHVTVGLMKGHTWLPHPPRDALPTSGGMAAAGGGAGSSGGKDKVHVLEGAVITWTKQIRHVLKQDPEVLLKDGKNPEPSAELKFWRSKAANLNSIHSQLGMDALKKVLKFLETNKSTYTAPFSKLQKEVEEAREEANDNVKFLASLTKSIDKLTSDSADFEQLEQLFEPILHNILLIWRYSKFYTTPTRMAVLIREICNSIIAQAVRYINGGDIFTMISSEETVECYAKLENTFRICTAFKDCYLLFRDIAANQDGTGWKMKNDALFVRLDSFRDRCRDALDFTRTVIQFSKLERVEIGGTKGKVLSDCVVAIREEFMKCVETFKSVSYDIMDVGEVQFEHDYFKFRMTVKDLDRRLGSLLASAFDDLDTISMRVKLFDIFEGLLERPIIQAELEKKHKMLLHQVEQDLTSVETGFVEAKDKVDQCYDDAPIFSNLPPAAGAIYWARCSRHRINDPMNKLAFYNLALRETPEEFREVKKQHQTLDKMLQEYELQRYQTWEQTSVEAAKEKLKMRLLRRQEKSGLLKVNFDPALVRLLREVRFFLIFDIEVPPAALEMFSRVATYRQWVAQLDHIVGMYNAVLTELLPVEEPLLEDRIAKMDQVLSPGLTELKWKSEDKIPEFIENTMRVVSDVSGVVEIMKGNLRSISGILSQWCKEPIISRAKGSKPMALDEFDLKHKERVGMRMMTQSEGGKEIHKFVKDSSEALKVSKVAANWKAYVDFVNNIVIEGFVSSIAVSLQHLCEILDPLIIAKHEMLPLFEVKIELQDSKIIFDPPFQSAKPGDISLRSTIDGWLKDFFATVTCMQRLDTNSGDYLSEIREHFQMQCLLALVSELIDNTEMKCMDYRETFMQHSYLWTESIDKSFERFLQEGARDLVEGFEEEGLSFRDIMGRIKVDIGRQIPALEEFDKEILKFKSLKADLSNMKTPVDIHWLRVGAQPVKLALVSFARQWEEKYVDFLKNFTEDRIRTLDKFINQQQEGLGPPSPVDEPENEKLLYSTMTNIRDVKLATTAVKKLFPPIRDLCQLLKKHHVNHEGLTELDQAPNKWDEVIRMAFDVKEQILPLQSEEVLKIRNKIDIFAEELQNFCHEFREKCPFDPSNAVAGEYDLSYDTMNDYYNKTLAIRQRANEFNDLELLFDMQMSSYRELKECQEELILLKNLWDGVTLVKETFESWNGILWDKIDTDSLVQQARDLQTQVKNMPKQIKAWALYRWLTDEVKNMATVLPLVNDLHGETMRDRHWNSIMVITQKSFEKGPEFCFKDLLDLKLHEFAEDVSEVVDQSVKEAKIEKKLSAIRATWSKMPVSFDCSNPDCPLLGELGEVIEKLDSDSLEMMGMTSQGRFIEFCKPVVDEWSGKLRAIDGALGVWTKVQANWCRLEPIFMQSADIRSQLPEDSKRFEQMDAAWKELMMDASNSSLIVEICCAEGREAALQAISEGIDTCEKALNEYLEQKKKAFPRFYFVANQALLDILSNGAKPLKVAEYLGDIFDGVKTLDFSKAPDTGRIACGHISKDTESVAWAEDMHIDGAVEAYLLQLEGHLRLQLRIELEQARATADNWEVPEGNPREFWLEAYCSQLALVGTQIMWTEETNRVFEEIESGSETAMKDYKRVNDERIEKLIKRVQTKLSKDVRNKIITLITIDVHGRDIVEQMAIAKISDSTNFKWLSQLRFHWNYCPQGMNLVSHTPDDLKTCVIRICDWTTIYCYEYVGNCGRLVITPLTDRCYITLTQALGLTLGGAPAGPAGTGKTETTKDLSRALGLQIVVFNCSDQMTYQTMAQIFMGIAQTGCWGCFDEFNRISIEVLSVVSTQYKCILDAIRAQLQVFLFAEEETKLISTCGAFITMNPGYAGRTELPENLKALFRSVAMIVPDLRFICENMLMSEGFIKARPLANKFVQLYSLCKELLSKQMHYDWGLRAVKSLLRQAGTLKRLEPESDENPVLCRALRDFNTPKITTLDMPIFIRLIKDLFPGVWPDPFEDPEFEKFCKNIAKQRGLQADSQFIIKTVSMLGILGVRHCMFIIGPSGCGKTEVWKTLMEALRARGEDGQWEQANPKAVTSDELYGTMSKTKEWKDGLIAVIFRNMSKEINGYKASHQHKWVILDGDIDATWIESMNTVMDDNKVLTLVSNERIPFSPTMRMILEIQDMKHASPATVSRGGVLFINETDIGWKPYVESWREKMDAIPQGAFYLHFSNYFESNIETIRKSFNFSCPMLDMGFINSLTCFIDALLNNNTKENMEALRTMSPEDQKMSFDALFCFAMMWTIGGSIADDKTVNYRKSFNAFMKGISKAVKFPDQGECYDFIYEPKAKDWVSWETYIKAYHPISEQMYQNIVISNMELERMKYVLELHVARKKPVLYVGVAGTGKTTIVKDFLAEMKASNEDMVSMSINNNNYTSSFALQNIIMSALDKRSGRTFGPPANKKCVFFIDDLNMPYVDTYDTQSAIMLLTQMLAYAQVYDRQCLEDKRDLVDILFTACMNPKAGSFMVNPRLQRRFTVITTFTPTASMISGIYSSILEKHLAGFVPPIQKLLDPIVQATIDTLVQGILNTPCFLPSASKFHYQFNLKDVGNIFQGMLNTNPNVFKDGAAKFARVWLHECYRVFSDRLVSAADQGELQGILEKVAGKHFGSIPKEDLFSLPLIMTSFVSQAQGNERFYLPAKDMPTLKKVVDDKLHEYNETFAAMNLVLFDDAIGHVCRICRITDNPCGHALLVGVGGSGKQSLARLATFINSQDLLSILVNQSYGMEALKLDLQEFYKKAVVKPGTPQAFLMTDGQIADERFLVFINDMLSSGVIPDLFTREEYDGLFGSVRNAAKAANYSDDRDGLFAFFIDKFRKNLHYILCHSPVGDDFRIRGRKFPALISCMVVDEFMAWPRDALDGVARRFLVELVNNGNLQDEDILGLVAANMAEVHLSIETANKRYLEVERRHNYCTPKSFLELISFYIKMLSEKQNSVSANCERLERGLAIMEQVQSKVEGLKEDLKITMVQVDEKKAATAVLIEQVTKASAIAAEEKAAADVEAEKTSKLAADAAELQSQADGELSEAMPAMKAAAEAVDCLDKNSIGELKGFGKPPPECIDVCACAGFLLRNEKKKLDWKGAQKMMNNPMAFIDEVKAFNANEIPDNTLKECDALIALPFFNYETMKGKSLAAANLANWAINCVKYHKIYVKVAPLMAKVEEATRTKNEAEASLEIVMKKVADIEAECQRLEDKLNGAVAEKERVEAQAAACLEKLGLAERLVNGLADEYKRWTATVKDLKDLTLKLIGNCLLASAFVGYISPFSMSFRVQLWKEGWTGDITGRGIPISSGIDPLKVLCTDADVAGWQNEGLPSDRISVENASVVTSCSRWPLMIDPQLQGVKWIKQRLGEDLTVLQFTMNQWLQKVLFAIQMGGQLLIEAVGQEIDAILEPVLSRAVIKRGRNAMIIKIGGEEVDYDPKFQLYLQSKLPNPHYRPEIAAQCTIINFIVTPDGLEDQILAMVVNVEKPELEQEKQELVRRQNDFKVTLSQLEDDLLSQLSTADPATILDNIPLIEGLEKTKATSKEIAEQVELAQKTEVEINTSRELYRPVAAEGSMLFFLIIQLCFIEHMYQYSLDSFVNFLYKAIDRTEATDDIQERTKRLISVIRMTIFRWVNRGLFERHKLIFCSMLTFKLFQKGFLQEDFSPAYFNYLLRAPMSVGMENPLQEWLPTKNWGLVLKLNDLEGFENFAQNMEKDAPNRFKEWFNEIAPEEVKLPLDWKRLDSVPFQKLLVLRALRPDRCCAAMAEWIRGALPNGKDYMDCDGSSSFALILSNSFEDSTSTTPIFFILSPGADPVKEVESMGKKRPEGLSLGSNYWNVAMGQGQDVVAMAKLDIGHREGHWVMLQNIHLMPKWCVELEKKLDVFAVENSHPNFRLFLSADPSKGIPIGILERSIKLTNEPPQGMLANLRRSFALFPKEDFEDKDAKVKSILFALCHFHSLMLERKKFGPMGYNMMYPFSAGDLRDSAQVLYNYLEGSSAVKIPWDDLRYIFGEIMYGGHIVDDWDRRMSQKYLLYFMRDELLDEIDMIPYAEGKLSWPSPQPAAHERYLEHIETMPPESPLFFGMHPNAEINFRTAECDKVFELLTMLAGGSGGGDGDDDASMSPMAIAQMTCDEILEEVNEKKFPTDDVSRGMNEDDKGPYQFVFLQECEYMNALLYEMVKGLQELQLGFKGELTMSENMEDMAKCLYSEKLPTWWVKLGFASTRPLKSWRERYQQLDDWINDPLNIPKAHATPVPGVGGKVVDISKLFNPQSYLTAIKQICCQNQGLELDKLQVFTEVTKKEPKQIEGPCKDGAYVSGMFLEGARWDMTSNSLEDSKPKEMFTAMPVITCKAGMATDKADKNIYICPTYCVPTRRPYFVFAAQLRTKAPADKWVLAGVGMILDIGL</sequence>
<dbReference type="Pfam" id="PF08393">
    <property type="entry name" value="DHC_N2"/>
    <property type="match status" value="1"/>
</dbReference>
<dbReference type="Gene3D" id="1.20.58.1120">
    <property type="match status" value="1"/>
</dbReference>
<dbReference type="InterPro" id="IPR042219">
    <property type="entry name" value="AAA_lid_11_sf"/>
</dbReference>
<dbReference type="InterPro" id="IPR035699">
    <property type="entry name" value="AAA_6"/>
</dbReference>
<dbReference type="EMBL" id="CAMXCT010001095">
    <property type="protein sequence ID" value="CAI3986590.1"/>
    <property type="molecule type" value="Genomic_DNA"/>
</dbReference>
<evidence type="ECO:0000256" key="15">
    <source>
        <dbReference type="ARBA" id="ARBA00063032"/>
    </source>
</evidence>
<dbReference type="GO" id="GO:0051959">
    <property type="term" value="F:dynein light intermediate chain binding"/>
    <property type="evidence" value="ECO:0007669"/>
    <property type="project" value="InterPro"/>
</dbReference>
<dbReference type="PANTHER" id="PTHR22878">
    <property type="entry name" value="DYNEIN HEAVY CHAIN 6, AXONEMAL-LIKE-RELATED"/>
    <property type="match status" value="1"/>
</dbReference>
<evidence type="ECO:0000256" key="13">
    <source>
        <dbReference type="ARBA" id="ARBA00023273"/>
    </source>
</evidence>
<evidence type="ECO:0000256" key="6">
    <source>
        <dbReference type="ARBA" id="ARBA00022741"/>
    </source>
</evidence>
<dbReference type="Pfam" id="PF12780">
    <property type="entry name" value="AAA_8"/>
    <property type="match status" value="1"/>
</dbReference>
<dbReference type="InterPro" id="IPR003593">
    <property type="entry name" value="AAA+_ATPase"/>
</dbReference>
<dbReference type="Pfam" id="PF12775">
    <property type="entry name" value="AAA_7"/>
    <property type="match status" value="1"/>
</dbReference>
<evidence type="ECO:0000256" key="7">
    <source>
        <dbReference type="ARBA" id="ARBA00022840"/>
    </source>
</evidence>
<dbReference type="Gene3D" id="3.20.180.20">
    <property type="entry name" value="Dynein heavy chain, N-terminal domain 2"/>
    <property type="match status" value="1"/>
</dbReference>
<dbReference type="EMBL" id="CAMXCT030001095">
    <property type="protein sequence ID" value="CAL4773902.1"/>
    <property type="molecule type" value="Genomic_DNA"/>
</dbReference>
<evidence type="ECO:0000256" key="3">
    <source>
        <dbReference type="ARBA" id="ARBA00022490"/>
    </source>
</evidence>
<keyword evidence="21" id="KW-1185">Reference proteome</keyword>
<dbReference type="FunFam" id="1.20.140.100:FF:000001">
    <property type="entry name" value="dynein heavy chain 17, axonemal"/>
    <property type="match status" value="1"/>
</dbReference>
<dbReference type="Pfam" id="PF12777">
    <property type="entry name" value="MT"/>
    <property type="match status" value="1"/>
</dbReference>
<comment type="caution">
    <text evidence="19">The sequence shown here is derived from an EMBL/GenBank/DDBJ whole genome shotgun (WGS) entry which is preliminary data.</text>
</comment>
<evidence type="ECO:0000256" key="4">
    <source>
        <dbReference type="ARBA" id="ARBA00022701"/>
    </source>
</evidence>
<dbReference type="InterPro" id="IPR041228">
    <property type="entry name" value="Dynein_C"/>
</dbReference>
<dbReference type="Gene3D" id="3.10.490.20">
    <property type="match status" value="1"/>
</dbReference>
<dbReference type="InterPro" id="IPR026983">
    <property type="entry name" value="DHC"/>
</dbReference>
<dbReference type="Gene3D" id="1.20.1270.280">
    <property type="match status" value="1"/>
</dbReference>
<dbReference type="FunFam" id="1.20.920.20:FF:000001">
    <property type="entry name" value="dynein heavy chain 2, axonemal"/>
    <property type="match status" value="1"/>
</dbReference>
<gene>
    <name evidence="19" type="ORF">C1SCF055_LOCUS13933</name>
</gene>
<dbReference type="Gene3D" id="3.40.50.300">
    <property type="entry name" value="P-loop containing nucleotide triphosphate hydrolases"/>
    <property type="match status" value="5"/>
</dbReference>
<keyword evidence="11" id="KW-0505">Motor protein</keyword>
<dbReference type="InterPro" id="IPR024743">
    <property type="entry name" value="Dynein_HC_stalk"/>
</dbReference>
<dbReference type="InterPro" id="IPR035706">
    <property type="entry name" value="AAA_9"/>
</dbReference>
<evidence type="ECO:0000256" key="5">
    <source>
        <dbReference type="ARBA" id="ARBA00022737"/>
    </source>
</evidence>
<comment type="subcellular location">
    <subcellularLocation>
        <location evidence="1">Cytoplasm</location>
        <location evidence="1">Cytoskeleton</location>
        <location evidence="1">Cilium axoneme</location>
    </subcellularLocation>
</comment>
<dbReference type="InterPro" id="IPR041658">
    <property type="entry name" value="AAA_lid_11"/>
</dbReference>
<protein>
    <recommendedName>
        <fullName evidence="16">Dynein-1, subspecies f</fullName>
    </recommendedName>
</protein>
<dbReference type="SUPFAM" id="SSF52540">
    <property type="entry name" value="P-loop containing nucleoside triphosphate hydrolases"/>
    <property type="match status" value="4"/>
</dbReference>
<dbReference type="Gene3D" id="1.10.8.720">
    <property type="entry name" value="Region D6 of dynein motor"/>
    <property type="match status" value="1"/>
</dbReference>
<evidence type="ECO:0000256" key="10">
    <source>
        <dbReference type="ARBA" id="ARBA00023069"/>
    </source>
</evidence>
<dbReference type="GO" id="GO:0045505">
    <property type="term" value="F:dynein intermediate chain binding"/>
    <property type="evidence" value="ECO:0007669"/>
    <property type="project" value="InterPro"/>
</dbReference>
<dbReference type="Proteomes" id="UP001152797">
    <property type="component" value="Unassembled WGS sequence"/>
</dbReference>
<keyword evidence="9 17" id="KW-0175">Coiled coil</keyword>
<dbReference type="FunFam" id="1.10.287.2620:FF:000002">
    <property type="entry name" value="Dynein heavy chain 2, axonemal"/>
    <property type="match status" value="1"/>
</dbReference>
<dbReference type="FunFam" id="1.10.8.1220:FF:000001">
    <property type="entry name" value="Dynein axonemal heavy chain 5"/>
    <property type="match status" value="1"/>
</dbReference>
<dbReference type="InterPro" id="IPR004273">
    <property type="entry name" value="Dynein_heavy_D6_P-loop"/>
</dbReference>
<dbReference type="Gene3D" id="1.20.140.100">
    <property type="entry name" value="Dynein heavy chain, N-terminal domain 2"/>
    <property type="match status" value="1"/>
</dbReference>
<accession>A0A9P1C890</accession>
<evidence type="ECO:0000256" key="11">
    <source>
        <dbReference type="ARBA" id="ARBA00023175"/>
    </source>
</evidence>
<evidence type="ECO:0000313" key="21">
    <source>
        <dbReference type="Proteomes" id="UP001152797"/>
    </source>
</evidence>
<dbReference type="Pfam" id="PF12781">
    <property type="entry name" value="AAA_9"/>
    <property type="match status" value="1"/>
</dbReference>
<keyword evidence="12" id="KW-0206">Cytoskeleton</keyword>
<dbReference type="InterPro" id="IPR042228">
    <property type="entry name" value="Dynein_linker_3"/>
</dbReference>
<evidence type="ECO:0000259" key="18">
    <source>
        <dbReference type="SMART" id="SM00382"/>
    </source>
</evidence>
<dbReference type="InterPro" id="IPR041466">
    <property type="entry name" value="Dynein_AAA5_ext"/>
</dbReference>
<keyword evidence="4" id="KW-0493">Microtubule</keyword>
<dbReference type="Gene3D" id="1.20.920.30">
    <property type="match status" value="1"/>
</dbReference>
<dbReference type="Pfam" id="PF18198">
    <property type="entry name" value="AAA_lid_11"/>
    <property type="match status" value="1"/>
</dbReference>
<dbReference type="FunFam" id="3.40.50.300:FF:000049">
    <property type="entry name" value="Dynein, axonemal, heavy chain 5"/>
    <property type="match status" value="1"/>
</dbReference>
<keyword evidence="7" id="KW-0067">ATP-binding</keyword>
<evidence type="ECO:0000256" key="1">
    <source>
        <dbReference type="ARBA" id="ARBA00004430"/>
    </source>
</evidence>
<dbReference type="Pfam" id="PF17852">
    <property type="entry name" value="Dynein_AAA_lid"/>
    <property type="match status" value="1"/>
</dbReference>
<dbReference type="InterPro" id="IPR013594">
    <property type="entry name" value="Dynein_heavy_tail"/>
</dbReference>
<dbReference type="InterPro" id="IPR024317">
    <property type="entry name" value="Dynein_heavy_chain_D4_dom"/>
</dbReference>
<evidence type="ECO:0000313" key="19">
    <source>
        <dbReference type="EMBL" id="CAI3986590.1"/>
    </source>
</evidence>
<dbReference type="GO" id="GO:0030286">
    <property type="term" value="C:dynein complex"/>
    <property type="evidence" value="ECO:0007669"/>
    <property type="project" value="UniProtKB-KW"/>
</dbReference>
<dbReference type="SMART" id="SM00382">
    <property type="entry name" value="AAA"/>
    <property type="match status" value="2"/>
</dbReference>
<comment type="function">
    <text evidence="14">Force generating protein of eukaryotic cilia and flagella. Produces force towards the minus ends of microtubules. Dynein has ATPase activity; the force-producing power stroke is thought to occur on release of ADP. Required for assembly of the I1 inner arm complex and its targeting to the appropriate axoneme location. Also required for phototaxis.</text>
</comment>
<dbReference type="Gene3D" id="1.10.472.130">
    <property type="match status" value="1"/>
</dbReference>
<evidence type="ECO:0000256" key="17">
    <source>
        <dbReference type="SAM" id="Coils"/>
    </source>
</evidence>
<dbReference type="GO" id="GO:0060294">
    <property type="term" value="P:cilium movement involved in cell motility"/>
    <property type="evidence" value="ECO:0007669"/>
    <property type="project" value="UniProtKB-ARBA"/>
</dbReference>
<dbReference type="Gene3D" id="1.10.287.2620">
    <property type="match status" value="1"/>
</dbReference>
<dbReference type="Pfam" id="PF17857">
    <property type="entry name" value="AAA_lid_1"/>
    <property type="match status" value="1"/>
</dbReference>
<dbReference type="GO" id="GO:0005930">
    <property type="term" value="C:axoneme"/>
    <property type="evidence" value="ECO:0007669"/>
    <property type="project" value="UniProtKB-SubCell"/>
</dbReference>
<comment type="subunit">
    <text evidence="15">The I1 inner arm complex (also known as the f dynein complex) is a two-headed isoform composed of two heavy chains (1-alpha and 1-beta), three intermediate chains and three light chains. I1 occupies a specific position proximal to the first radial spoke and repeats every 96 nm along the length of the axoneme.</text>
</comment>
<reference evidence="20" key="2">
    <citation type="submission" date="2024-04" db="EMBL/GenBank/DDBJ databases">
        <authorList>
            <person name="Chen Y."/>
            <person name="Shah S."/>
            <person name="Dougan E. K."/>
            <person name="Thang M."/>
            <person name="Chan C."/>
        </authorList>
    </citation>
    <scope>NUCLEOTIDE SEQUENCE [LARGE SCALE GENOMIC DNA]</scope>
</reference>
<proteinExistence type="inferred from homology"/>
<dbReference type="InterPro" id="IPR042222">
    <property type="entry name" value="Dynein_2_N"/>
</dbReference>
<dbReference type="Pfam" id="PF03028">
    <property type="entry name" value="Dynein_heavy"/>
    <property type="match status" value="1"/>
</dbReference>
<name>A0A9P1C890_9DINO</name>
<keyword evidence="8" id="KW-0243">Dynein</keyword>
<dbReference type="GO" id="GO:0008569">
    <property type="term" value="F:minus-end-directed microtubule motor activity"/>
    <property type="evidence" value="ECO:0007669"/>
    <property type="project" value="InterPro"/>
</dbReference>
<dbReference type="FunFam" id="3.10.490.20:FF:000009">
    <property type="entry name" value="Dynein heavy chain 4"/>
    <property type="match status" value="1"/>
</dbReference>
<dbReference type="GO" id="GO:0070286">
    <property type="term" value="P:axonemal dynein complex assembly"/>
    <property type="evidence" value="ECO:0007669"/>
    <property type="project" value="UniProtKB-ARBA"/>
</dbReference>
<dbReference type="Pfam" id="PF08385">
    <property type="entry name" value="DHC_N1"/>
    <property type="match status" value="1"/>
</dbReference>
<keyword evidence="5" id="KW-0677">Repeat</keyword>
<keyword evidence="13" id="KW-0966">Cell projection</keyword>
<organism evidence="19">
    <name type="scientific">Cladocopium goreaui</name>
    <dbReference type="NCBI Taxonomy" id="2562237"/>
    <lineage>
        <taxon>Eukaryota</taxon>
        <taxon>Sar</taxon>
        <taxon>Alveolata</taxon>
        <taxon>Dinophyceae</taxon>
        <taxon>Suessiales</taxon>
        <taxon>Symbiodiniaceae</taxon>
        <taxon>Cladocopium</taxon>
    </lineage>
</organism>
<feature type="domain" description="AAA+ ATPase" evidence="18">
    <location>
        <begin position="2552"/>
        <end position="2673"/>
    </location>
</feature>
<dbReference type="FunFam" id="1.20.58.1120:FF:000001">
    <property type="entry name" value="dynein heavy chain 2, axonemal"/>
    <property type="match status" value="1"/>
</dbReference>
<dbReference type="InterPro" id="IPR041589">
    <property type="entry name" value="DNAH3_AAA_lid_1"/>
</dbReference>